<feature type="chain" id="PRO_5019043679" description="Lipoprotein" evidence="1">
    <location>
        <begin position="22"/>
        <end position="124"/>
    </location>
</feature>
<dbReference type="EMBL" id="CP034669">
    <property type="protein sequence ID" value="QAT82412.1"/>
    <property type="molecule type" value="Genomic_DNA"/>
</dbReference>
<evidence type="ECO:0000313" key="3">
    <source>
        <dbReference type="Proteomes" id="UP000288758"/>
    </source>
</evidence>
<evidence type="ECO:0000313" key="2">
    <source>
        <dbReference type="EMBL" id="QAT82412.1"/>
    </source>
</evidence>
<gene>
    <name evidence="2" type="ORF">EJ065_0807</name>
</gene>
<organism evidence="2 3">
    <name type="scientific">Corallococcus coralloides</name>
    <name type="common">Myxococcus coralloides</name>
    <dbReference type="NCBI Taxonomy" id="184914"/>
    <lineage>
        <taxon>Bacteria</taxon>
        <taxon>Pseudomonadati</taxon>
        <taxon>Myxococcota</taxon>
        <taxon>Myxococcia</taxon>
        <taxon>Myxococcales</taxon>
        <taxon>Cystobacterineae</taxon>
        <taxon>Myxococcaceae</taxon>
        <taxon>Corallococcus</taxon>
    </lineage>
</organism>
<reference evidence="2 3" key="1">
    <citation type="submission" date="2018-12" db="EMBL/GenBank/DDBJ databases">
        <title>Complete Genome Sequence of the Corallopyronin A producing Myxobacterium Corallococcus coralloides B035.</title>
        <authorList>
            <person name="Bouhired S.M."/>
            <person name="Rupp O."/>
            <person name="Blom J."/>
            <person name="Schaeberle T.F."/>
            <person name="Kehraus S."/>
            <person name="Schiefer A."/>
            <person name="Pfarr K."/>
            <person name="Goesmann A."/>
            <person name="Hoerauf A."/>
            <person name="Koenig G.M."/>
        </authorList>
    </citation>
    <scope>NUCLEOTIDE SEQUENCE [LARGE SCALE GENOMIC DNA]</scope>
    <source>
        <strain evidence="2 3">B035</strain>
    </source>
</reference>
<feature type="signal peptide" evidence="1">
    <location>
        <begin position="1"/>
        <end position="21"/>
    </location>
</feature>
<proteinExistence type="predicted"/>
<keyword evidence="1" id="KW-0732">Signal</keyword>
<name>A0A410RKI0_CORCK</name>
<dbReference type="AlphaFoldDB" id="A0A410RKI0"/>
<protein>
    <recommendedName>
        <fullName evidence="4">Lipoprotein</fullName>
    </recommendedName>
</protein>
<sequence length="124" mass="13592">MRSPLLLSAVAALLLTLTASAAGDPGRAHVRAAAKAMGGEARLRALTGLRLRGVGHWNLLEQSERPTPPFLAMYEQFEEVRDLRRGRLRQKSESRGMVMDEWKGVTMLLADGVAAADFHLERLG</sequence>
<evidence type="ECO:0008006" key="4">
    <source>
        <dbReference type="Google" id="ProtNLM"/>
    </source>
</evidence>
<evidence type="ECO:0000256" key="1">
    <source>
        <dbReference type="SAM" id="SignalP"/>
    </source>
</evidence>
<accession>A0A410RKI0</accession>
<dbReference type="Proteomes" id="UP000288758">
    <property type="component" value="Chromosome"/>
</dbReference>
<dbReference type="RefSeq" id="WP_128794751.1">
    <property type="nucleotide sequence ID" value="NZ_CP034669.1"/>
</dbReference>